<dbReference type="AlphaFoldDB" id="A0A4Y1R7G1"/>
<gene>
    <name evidence="1" type="ORF">Prudu_009632</name>
</gene>
<organism evidence="1">
    <name type="scientific">Prunus dulcis</name>
    <name type="common">Almond</name>
    <name type="synonym">Amygdalus dulcis</name>
    <dbReference type="NCBI Taxonomy" id="3755"/>
    <lineage>
        <taxon>Eukaryota</taxon>
        <taxon>Viridiplantae</taxon>
        <taxon>Streptophyta</taxon>
        <taxon>Embryophyta</taxon>
        <taxon>Tracheophyta</taxon>
        <taxon>Spermatophyta</taxon>
        <taxon>Magnoliopsida</taxon>
        <taxon>eudicotyledons</taxon>
        <taxon>Gunneridae</taxon>
        <taxon>Pentapetalae</taxon>
        <taxon>rosids</taxon>
        <taxon>fabids</taxon>
        <taxon>Rosales</taxon>
        <taxon>Rosaceae</taxon>
        <taxon>Amygdaloideae</taxon>
        <taxon>Amygdaleae</taxon>
        <taxon>Prunus</taxon>
    </lineage>
</organism>
<proteinExistence type="predicted"/>
<reference evidence="1" key="1">
    <citation type="journal article" date="2019" name="Science">
        <title>Mutation of a bHLH transcription factor allowed almond domestication.</title>
        <authorList>
            <person name="Sanchez-Perez R."/>
            <person name="Pavan S."/>
            <person name="Mazzeo R."/>
            <person name="Moldovan C."/>
            <person name="Aiese Cigliano R."/>
            <person name="Del Cueto J."/>
            <person name="Ricciardi F."/>
            <person name="Lotti C."/>
            <person name="Ricciardi L."/>
            <person name="Dicenta F."/>
            <person name="Lopez-Marques R.L."/>
            <person name="Lindberg Moller B."/>
        </authorList>
    </citation>
    <scope>NUCLEOTIDE SEQUENCE</scope>
</reference>
<accession>A0A4Y1R7G1</accession>
<evidence type="ECO:0000313" key="1">
    <source>
        <dbReference type="EMBL" id="BBG99817.1"/>
    </source>
</evidence>
<dbReference type="EMBL" id="AP019299">
    <property type="protein sequence ID" value="BBG99817.1"/>
    <property type="molecule type" value="Genomic_DNA"/>
</dbReference>
<sequence length="85" mass="9435">MVRFMLSNTTLVSSCPKQVSQMVLTSVHMAFGSVLGHWDLGQSNVISCHLGKALSVLFRAPEESIYGRGTLHQELKQRTLFSFGH</sequence>
<dbReference type="PROSITE" id="PS51257">
    <property type="entry name" value="PROKAR_LIPOPROTEIN"/>
    <property type="match status" value="1"/>
</dbReference>
<name>A0A4Y1R7G1_PRUDU</name>
<protein>
    <submittedName>
        <fullName evidence="1">Tetratricopeptide repeat-like superfamily protein</fullName>
    </submittedName>
</protein>